<dbReference type="AlphaFoldDB" id="A0A0V1BBA5"/>
<organism evidence="1 2">
    <name type="scientific">Trichinella spiralis</name>
    <name type="common">Trichina worm</name>
    <dbReference type="NCBI Taxonomy" id="6334"/>
    <lineage>
        <taxon>Eukaryota</taxon>
        <taxon>Metazoa</taxon>
        <taxon>Ecdysozoa</taxon>
        <taxon>Nematoda</taxon>
        <taxon>Enoplea</taxon>
        <taxon>Dorylaimia</taxon>
        <taxon>Trichinellida</taxon>
        <taxon>Trichinellidae</taxon>
        <taxon>Trichinella</taxon>
    </lineage>
</organism>
<dbReference type="EMBL" id="JYDH01000070">
    <property type="protein sequence ID" value="KRY34272.1"/>
    <property type="molecule type" value="Genomic_DNA"/>
</dbReference>
<reference evidence="1 2" key="1">
    <citation type="submission" date="2015-01" db="EMBL/GenBank/DDBJ databases">
        <title>Evolution of Trichinella species and genotypes.</title>
        <authorList>
            <person name="Korhonen P.K."/>
            <person name="Edoardo P."/>
            <person name="Giuseppe L.R."/>
            <person name="Gasser R.B."/>
        </authorList>
    </citation>
    <scope>NUCLEOTIDE SEQUENCE [LARGE SCALE GENOMIC DNA]</scope>
    <source>
        <strain evidence="1">ISS3</strain>
    </source>
</reference>
<proteinExistence type="predicted"/>
<dbReference type="InParanoid" id="A0A0V1BBA5"/>
<sequence>MHHCATNSRNEHAVPKQSIAVLNVKTIYRKEKLPYQYAIDFVWYRITCRLKSFHYLIQTDALQLAIDT</sequence>
<evidence type="ECO:0000313" key="2">
    <source>
        <dbReference type="Proteomes" id="UP000054776"/>
    </source>
</evidence>
<comment type="caution">
    <text evidence="1">The sequence shown here is derived from an EMBL/GenBank/DDBJ whole genome shotgun (WGS) entry which is preliminary data.</text>
</comment>
<dbReference type="Proteomes" id="UP000054776">
    <property type="component" value="Unassembled WGS sequence"/>
</dbReference>
<protein>
    <submittedName>
        <fullName evidence="1">Uncharacterized protein</fullName>
    </submittedName>
</protein>
<gene>
    <name evidence="1" type="ORF">T01_504</name>
</gene>
<name>A0A0V1BBA5_TRISP</name>
<keyword evidence="2" id="KW-1185">Reference proteome</keyword>
<evidence type="ECO:0000313" key="1">
    <source>
        <dbReference type="EMBL" id="KRY34272.1"/>
    </source>
</evidence>
<accession>A0A0V1BBA5</accession>